<dbReference type="EMBL" id="KV425562">
    <property type="protein sequence ID" value="KZT27384.1"/>
    <property type="molecule type" value="Genomic_DNA"/>
</dbReference>
<dbReference type="Proteomes" id="UP000076761">
    <property type="component" value="Unassembled WGS sequence"/>
</dbReference>
<accession>A0A165TYZ3</accession>
<feature type="region of interest" description="Disordered" evidence="1">
    <location>
        <begin position="207"/>
        <end position="236"/>
    </location>
</feature>
<keyword evidence="4" id="KW-1185">Reference proteome</keyword>
<evidence type="ECO:0000313" key="3">
    <source>
        <dbReference type="EMBL" id="KZT27384.1"/>
    </source>
</evidence>
<organism evidence="3 4">
    <name type="scientific">Neolentinus lepideus HHB14362 ss-1</name>
    <dbReference type="NCBI Taxonomy" id="1314782"/>
    <lineage>
        <taxon>Eukaryota</taxon>
        <taxon>Fungi</taxon>
        <taxon>Dikarya</taxon>
        <taxon>Basidiomycota</taxon>
        <taxon>Agaricomycotina</taxon>
        <taxon>Agaricomycetes</taxon>
        <taxon>Gloeophyllales</taxon>
        <taxon>Gloeophyllaceae</taxon>
        <taxon>Neolentinus</taxon>
    </lineage>
</organism>
<feature type="compositionally biased region" description="Acidic residues" evidence="1">
    <location>
        <begin position="210"/>
        <end position="235"/>
    </location>
</feature>
<feature type="compositionally biased region" description="Basic and acidic residues" evidence="1">
    <location>
        <begin position="19"/>
        <end position="30"/>
    </location>
</feature>
<feature type="region of interest" description="Disordered" evidence="1">
    <location>
        <begin position="1"/>
        <end position="56"/>
    </location>
</feature>
<protein>
    <recommendedName>
        <fullName evidence="2">F-box domain-containing protein</fullName>
    </recommendedName>
</protein>
<dbReference type="OrthoDB" id="2322499at2759"/>
<dbReference type="PROSITE" id="PS50181">
    <property type="entry name" value="FBOX"/>
    <property type="match status" value="1"/>
</dbReference>
<dbReference type="InterPro" id="IPR001810">
    <property type="entry name" value="F-box_dom"/>
</dbReference>
<proteinExistence type="predicted"/>
<dbReference type="AlphaFoldDB" id="A0A165TYZ3"/>
<gene>
    <name evidence="3" type="ORF">NEOLEDRAFT_1146580</name>
</gene>
<feature type="domain" description="F-box" evidence="2">
    <location>
        <begin position="60"/>
        <end position="109"/>
    </location>
</feature>
<evidence type="ECO:0000313" key="4">
    <source>
        <dbReference type="Proteomes" id="UP000076761"/>
    </source>
</evidence>
<sequence>MATSSSTLRKRPADNGIITEEKANSSHDKSVPASEQSSSAGVQMEETIQEQHNSETNNHRSTFLAIPLDVLGEIAYSLRPLDILHLSRTNKALKSMLMLRSSALVWRAALATAVAEGLPPCPSDLNEPQYIRLMFEWSCTILQFCGGATFYWGQWALRVRCCQTCARERLIERWSAWKMLPSNYINDYRPLSESLILTNFIVEERRERDSDYDDDDDDEVDDEGEQEQDEEEDTGEVLPSGTWYLKSAVVAVVEIMKDALTDEARFHDFLRDRLLHVALVNVLRRGRGSKSRRKEECHLRKLGYSSEIEHWYKEEEKHFYKHPLVKKTQSLTKQDWTDIKDILVEYMEGVRSRHLKDEWENEILPGRLATLREVLGEYYLAQKETNLVPAIVDFCYMAGVLEIVEAPWDVEVTKASFSDVIASLPEMVEGWRKNVRDKLFKLLPAGVVELDPSLLDVLTLATTQFSCAWDKVKAPLTSDRLFVHGCLTKWEEDGVSRESIRLLKGAYAESICSLLDAVPWGVQRYKELASYPEASQYARYIVEACDKDPETTTTLDMDKLDARLECTKCRHLPGLKWRQAVTHAALKNDHAQNDFRMHSPEETVSMREVEQDVAWPDWDGCRPWLCRKNPELGLSMRL</sequence>
<dbReference type="InParanoid" id="A0A165TYZ3"/>
<reference evidence="3 4" key="1">
    <citation type="journal article" date="2016" name="Mol. Biol. Evol.">
        <title>Comparative Genomics of Early-Diverging Mushroom-Forming Fungi Provides Insights into the Origins of Lignocellulose Decay Capabilities.</title>
        <authorList>
            <person name="Nagy L.G."/>
            <person name="Riley R."/>
            <person name="Tritt A."/>
            <person name="Adam C."/>
            <person name="Daum C."/>
            <person name="Floudas D."/>
            <person name="Sun H."/>
            <person name="Yadav J.S."/>
            <person name="Pangilinan J."/>
            <person name="Larsson K.H."/>
            <person name="Matsuura K."/>
            <person name="Barry K."/>
            <person name="Labutti K."/>
            <person name="Kuo R."/>
            <person name="Ohm R.A."/>
            <person name="Bhattacharya S.S."/>
            <person name="Shirouzu T."/>
            <person name="Yoshinaga Y."/>
            <person name="Martin F.M."/>
            <person name="Grigoriev I.V."/>
            <person name="Hibbett D.S."/>
        </authorList>
    </citation>
    <scope>NUCLEOTIDE SEQUENCE [LARGE SCALE GENOMIC DNA]</scope>
    <source>
        <strain evidence="3 4">HHB14362 ss-1</strain>
    </source>
</reference>
<evidence type="ECO:0000256" key="1">
    <source>
        <dbReference type="SAM" id="MobiDB-lite"/>
    </source>
</evidence>
<evidence type="ECO:0000259" key="2">
    <source>
        <dbReference type="PROSITE" id="PS50181"/>
    </source>
</evidence>
<name>A0A165TYZ3_9AGAM</name>
<dbReference type="STRING" id="1314782.A0A165TYZ3"/>